<dbReference type="AlphaFoldDB" id="A0AAD7ZIG7"/>
<feature type="repeat" description="ANK" evidence="3">
    <location>
        <begin position="332"/>
        <end position="364"/>
    </location>
</feature>
<gene>
    <name evidence="4" type="ORF">L9F63_023756</name>
</gene>
<sequence>MSALDTCDYDWTQCRNKNFDNILHIAVRYKHIKILRILFERCETKMHINVGNKTGKTPLHEATQICSTDITNYLLLQGADANALTSNGWTPLMLASSKLNPQNLELVTLLIQHKADPFIQNKDGWTALHIACRNGDVKLVNFFITSFSDLVLVKSKNGRYFLRQAGHLVSELQSMCVVSCDQLKCLNTAVSVTHYHYRRGYEACNSPTFFQRLHLASSRVVLRLAILSSLKTILKDARPLYGHRTIVELLLKAQHGIVSASDFCGASPIHEAARSNSCDIIKILIDKGASIYDVDLMGLNCLHMAAQAGAISVVQFLVSTYQMDTNIKNCFNNFTPLHYASQAGQYDTIRELLKLGANSKSVDHKGRLRK</sequence>
<keyword evidence="1" id="KW-0677">Repeat</keyword>
<dbReference type="PROSITE" id="PS50297">
    <property type="entry name" value="ANK_REP_REGION"/>
    <property type="match status" value="4"/>
</dbReference>
<feature type="repeat" description="ANK" evidence="3">
    <location>
        <begin position="123"/>
        <end position="155"/>
    </location>
</feature>
<comment type="caution">
    <text evidence="4">The sequence shown here is derived from an EMBL/GenBank/DDBJ whole genome shotgun (WGS) entry which is preliminary data.</text>
</comment>
<keyword evidence="2 3" id="KW-0040">ANK repeat</keyword>
<dbReference type="PANTHER" id="PTHR24126:SF14">
    <property type="entry name" value="ANK_REP_REGION DOMAIN-CONTAINING PROTEIN"/>
    <property type="match status" value="1"/>
</dbReference>
<proteinExistence type="predicted"/>
<dbReference type="SUPFAM" id="SSF48403">
    <property type="entry name" value="Ankyrin repeat"/>
    <property type="match status" value="2"/>
</dbReference>
<reference evidence="4" key="1">
    <citation type="journal article" date="2023" name="IScience">
        <title>Live-bearing cockroach genome reveals convergent evolutionary mechanisms linked to viviparity in insects and beyond.</title>
        <authorList>
            <person name="Fouks B."/>
            <person name="Harrison M.C."/>
            <person name="Mikhailova A.A."/>
            <person name="Marchal E."/>
            <person name="English S."/>
            <person name="Carruthers M."/>
            <person name="Jennings E.C."/>
            <person name="Chiamaka E.L."/>
            <person name="Frigard R.A."/>
            <person name="Pippel M."/>
            <person name="Attardo G.M."/>
            <person name="Benoit J.B."/>
            <person name="Bornberg-Bauer E."/>
            <person name="Tobe S.S."/>
        </authorList>
    </citation>
    <scope>NUCLEOTIDE SEQUENCE</scope>
    <source>
        <strain evidence="4">Stay&amp;Tobe</strain>
    </source>
</reference>
<keyword evidence="5" id="KW-1185">Reference proteome</keyword>
<evidence type="ECO:0000313" key="5">
    <source>
        <dbReference type="Proteomes" id="UP001233999"/>
    </source>
</evidence>
<dbReference type="Gene3D" id="1.25.40.20">
    <property type="entry name" value="Ankyrin repeat-containing domain"/>
    <property type="match status" value="2"/>
</dbReference>
<reference evidence="4" key="2">
    <citation type="submission" date="2023-05" db="EMBL/GenBank/DDBJ databases">
        <authorList>
            <person name="Fouks B."/>
        </authorList>
    </citation>
    <scope>NUCLEOTIDE SEQUENCE</scope>
    <source>
        <strain evidence="4">Stay&amp;Tobe</strain>
        <tissue evidence="4">Testes</tissue>
    </source>
</reference>
<evidence type="ECO:0000313" key="4">
    <source>
        <dbReference type="EMBL" id="KAJ9581061.1"/>
    </source>
</evidence>
<name>A0AAD7ZIG7_DIPPU</name>
<dbReference type="InterPro" id="IPR002110">
    <property type="entry name" value="Ankyrin_rpt"/>
</dbReference>
<dbReference type="Proteomes" id="UP001233999">
    <property type="component" value="Unassembled WGS sequence"/>
</dbReference>
<dbReference type="PANTHER" id="PTHR24126">
    <property type="entry name" value="ANKYRIN REPEAT, PH AND SEC7 DOMAIN CONTAINING PROTEIN SECG-RELATED"/>
    <property type="match status" value="1"/>
</dbReference>
<evidence type="ECO:0000256" key="2">
    <source>
        <dbReference type="ARBA" id="ARBA00023043"/>
    </source>
</evidence>
<feature type="repeat" description="ANK" evidence="3">
    <location>
        <begin position="87"/>
        <end position="122"/>
    </location>
</feature>
<accession>A0AAD7ZIG7</accession>
<dbReference type="PROSITE" id="PS50088">
    <property type="entry name" value="ANK_REPEAT"/>
    <property type="match status" value="5"/>
</dbReference>
<protein>
    <recommendedName>
        <fullName evidence="6">Ankyrin repeat domain-containing protein 16</fullName>
    </recommendedName>
</protein>
<dbReference type="EMBL" id="JASPKZ010008046">
    <property type="protein sequence ID" value="KAJ9581061.1"/>
    <property type="molecule type" value="Genomic_DNA"/>
</dbReference>
<evidence type="ECO:0000256" key="3">
    <source>
        <dbReference type="PROSITE-ProRule" id="PRU00023"/>
    </source>
</evidence>
<dbReference type="Pfam" id="PF13606">
    <property type="entry name" value="Ank_3"/>
    <property type="match status" value="1"/>
</dbReference>
<dbReference type="SMART" id="SM00248">
    <property type="entry name" value="ANK"/>
    <property type="match status" value="7"/>
</dbReference>
<organism evidence="4 5">
    <name type="scientific">Diploptera punctata</name>
    <name type="common">Pacific beetle cockroach</name>
    <dbReference type="NCBI Taxonomy" id="6984"/>
    <lineage>
        <taxon>Eukaryota</taxon>
        <taxon>Metazoa</taxon>
        <taxon>Ecdysozoa</taxon>
        <taxon>Arthropoda</taxon>
        <taxon>Hexapoda</taxon>
        <taxon>Insecta</taxon>
        <taxon>Pterygota</taxon>
        <taxon>Neoptera</taxon>
        <taxon>Polyneoptera</taxon>
        <taxon>Dictyoptera</taxon>
        <taxon>Blattodea</taxon>
        <taxon>Blaberoidea</taxon>
        <taxon>Blaberidae</taxon>
        <taxon>Diplopterinae</taxon>
        <taxon>Diploptera</taxon>
    </lineage>
</organism>
<evidence type="ECO:0000256" key="1">
    <source>
        <dbReference type="ARBA" id="ARBA00022737"/>
    </source>
</evidence>
<feature type="repeat" description="ANK" evidence="3">
    <location>
        <begin position="54"/>
        <end position="86"/>
    </location>
</feature>
<dbReference type="Pfam" id="PF12796">
    <property type="entry name" value="Ank_2"/>
    <property type="match status" value="2"/>
</dbReference>
<feature type="repeat" description="ANK" evidence="3">
    <location>
        <begin position="264"/>
        <end position="296"/>
    </location>
</feature>
<dbReference type="InterPro" id="IPR036770">
    <property type="entry name" value="Ankyrin_rpt-contain_sf"/>
</dbReference>
<evidence type="ECO:0008006" key="6">
    <source>
        <dbReference type="Google" id="ProtNLM"/>
    </source>
</evidence>